<reference evidence="2 3" key="1">
    <citation type="journal article" date="2010" name="Stand. Genomic Sci.">
        <title>Complete genome sequence of Planctomyces limnophilus type strain (Mu 290).</title>
        <authorList>
            <person name="Labutti K."/>
            <person name="Sikorski J."/>
            <person name="Schneider S."/>
            <person name="Nolan M."/>
            <person name="Lucas S."/>
            <person name="Glavina Del Rio T."/>
            <person name="Tice H."/>
            <person name="Cheng J.F."/>
            <person name="Goodwin L."/>
            <person name="Pitluck S."/>
            <person name="Liolios K."/>
            <person name="Ivanova N."/>
            <person name="Mavromatis K."/>
            <person name="Mikhailova N."/>
            <person name="Pati A."/>
            <person name="Chen A."/>
            <person name="Palaniappan K."/>
            <person name="Land M."/>
            <person name="Hauser L."/>
            <person name="Chang Y.J."/>
            <person name="Jeffries C.D."/>
            <person name="Tindall B.J."/>
            <person name="Rohde M."/>
            <person name="Goker M."/>
            <person name="Woyke T."/>
            <person name="Bristow J."/>
            <person name="Eisen J.A."/>
            <person name="Markowitz V."/>
            <person name="Hugenholtz P."/>
            <person name="Kyrpides N.C."/>
            <person name="Klenk H.P."/>
            <person name="Lapidus A."/>
        </authorList>
    </citation>
    <scope>NUCLEOTIDE SEQUENCE [LARGE SCALE GENOMIC DNA]</scope>
    <source>
        <strain evidence="3">ATCC 43296 / DSM 3776 / IFAM 1008 / 290</strain>
    </source>
</reference>
<evidence type="ECO:0000313" key="2">
    <source>
        <dbReference type="EMBL" id="ADG68846.1"/>
    </source>
</evidence>
<dbReference type="EMBL" id="CP001744">
    <property type="protein sequence ID" value="ADG68846.1"/>
    <property type="molecule type" value="Genomic_DNA"/>
</dbReference>
<name>D5SSP5_PLAL2</name>
<evidence type="ECO:0000256" key="1">
    <source>
        <dbReference type="SAM" id="Phobius"/>
    </source>
</evidence>
<evidence type="ECO:0000313" key="3">
    <source>
        <dbReference type="Proteomes" id="UP000002220"/>
    </source>
</evidence>
<dbReference type="Proteomes" id="UP000002220">
    <property type="component" value="Chromosome"/>
</dbReference>
<keyword evidence="1" id="KW-0472">Membrane</keyword>
<dbReference type="HOGENOM" id="CLU_1093516_0_0_0"/>
<proteinExistence type="predicted"/>
<protein>
    <submittedName>
        <fullName evidence="2">Uncharacterized protein</fullName>
    </submittedName>
</protein>
<keyword evidence="1" id="KW-1133">Transmembrane helix</keyword>
<dbReference type="RefSeq" id="WP_013111277.1">
    <property type="nucleotide sequence ID" value="NC_014148.1"/>
</dbReference>
<dbReference type="KEGG" id="plm:Plim_3024"/>
<feature type="transmembrane region" description="Helical" evidence="1">
    <location>
        <begin position="249"/>
        <end position="267"/>
    </location>
</feature>
<keyword evidence="1" id="KW-0812">Transmembrane</keyword>
<accession>D5SSP5</accession>
<sequence length="268" mass="31195">MDNDPLPETRDNFVIDEHHLAWGRSVLGLETGAEVDDIQAVALSALEKSGFTSNEALDHAVKYLAGKPETLWTPTDRSHWEQLNEAQVEVELRSFFSRYLGYPPKDRKREYERLRPLCQPHLRLKRLLEHLERGLDINSEINHLGSVHLKYLGKCILNSYVTWPTEKGDFYRKKIDVFFDKPMEWQAESQKLRRIDPKLASLGGDWFGELLHSDNPSHWHRKYFPDVIDPEWGGTWTHRKKEFVVSKTCVVFVAIILLAGSVLFIWLC</sequence>
<dbReference type="AlphaFoldDB" id="D5SSP5"/>
<keyword evidence="3" id="KW-1185">Reference proteome</keyword>
<dbReference type="STRING" id="521674.Plim_3024"/>
<organism evidence="2 3">
    <name type="scientific">Planctopirus limnophila (strain ATCC 43296 / DSM 3776 / IFAM 1008 / Mu 290)</name>
    <name type="common">Planctomyces limnophilus</name>
    <dbReference type="NCBI Taxonomy" id="521674"/>
    <lineage>
        <taxon>Bacteria</taxon>
        <taxon>Pseudomonadati</taxon>
        <taxon>Planctomycetota</taxon>
        <taxon>Planctomycetia</taxon>
        <taxon>Planctomycetales</taxon>
        <taxon>Planctomycetaceae</taxon>
        <taxon>Planctopirus</taxon>
    </lineage>
</organism>
<gene>
    <name evidence="2" type="ordered locus">Plim_3024</name>
</gene>